<dbReference type="PROSITE" id="PS50865">
    <property type="entry name" value="ZF_MYND_2"/>
    <property type="match status" value="1"/>
</dbReference>
<evidence type="ECO:0000313" key="8">
    <source>
        <dbReference type="EnsemblMetazoa" id="CPIJ009785-PA"/>
    </source>
</evidence>
<keyword evidence="2 4" id="KW-0863">Zinc-finger</keyword>
<dbReference type="Pfam" id="PF00856">
    <property type="entry name" value="SET"/>
    <property type="match status" value="1"/>
</dbReference>
<dbReference type="PROSITE" id="PS50280">
    <property type="entry name" value="SET"/>
    <property type="match status" value="1"/>
</dbReference>
<protein>
    <recommendedName>
        <fullName evidence="10">SET and MYND domain-containing protein 4</fullName>
    </recommendedName>
</protein>
<evidence type="ECO:0000313" key="9">
    <source>
        <dbReference type="Proteomes" id="UP000002320"/>
    </source>
</evidence>
<keyword evidence="1" id="KW-0479">Metal-binding</keyword>
<dbReference type="SUPFAM" id="SSF82199">
    <property type="entry name" value="SET domain"/>
    <property type="match status" value="1"/>
</dbReference>
<dbReference type="GO" id="GO:0008276">
    <property type="term" value="F:protein methyltransferase activity"/>
    <property type="evidence" value="ECO:0007669"/>
    <property type="project" value="UniProtKB-ARBA"/>
</dbReference>
<evidence type="ECO:0000256" key="1">
    <source>
        <dbReference type="ARBA" id="ARBA00022723"/>
    </source>
</evidence>
<feature type="domain" description="SET" evidence="5">
    <location>
        <begin position="174"/>
        <end position="442"/>
    </location>
</feature>
<dbReference type="Proteomes" id="UP000002320">
    <property type="component" value="Unassembled WGS sequence"/>
</dbReference>
<sequence>MDHEAAINRLQDLQGRFLSDPERGELRSYDVAEILDIVRRESRVERIVEMPKSDGAAVRFRKRGNQFYLERDFEQALMFYNQSISHAEVGSEQLGIGYGNRSAVLFEQRDYELALYSIDLAKKHNYPERLMPKLLAREVSCKQRIADGYSKGTVPKQRMGINVDTNPRIPFLAKGIGMSYDAKFGRGLVAEKDFNPGNVICDEPIELCALEPNLLLSSCNQCSAELVEMLIPCLTCPMVMFCSEKCRELNWQLYHRFECAVASKHFISSFVTVATHPRLFFYGLSQFGDDLQVMMDYCEAEVSPKHNPLEIDFANLNRLEVFKAYHSFKPASTPEMSNEQKFVASVHYLTYLQHPLVRSIISTDVQRRFFLRSIQDYINVSTSAAKSVNDLKGHNTTLITPIVSLCNHSCDPNATAIVHRGRTKLVLLRPVRQGEQIFSSCAPPWWDSDQKEEQVILNFKCQCVVCDRESDAGRQWRSMLKRPFPKHAIKNMDTLMAVENHVDTHVAARLNAFQQFFKRFAVLHPHAALGPCLERYCLLLNNCSYTEDEALLRARLQADFC</sequence>
<dbReference type="PANTHER" id="PTHR47111:SF1">
    <property type="entry name" value="SET AND MYND DOMAIN-CONTAINING PROTEIN 4"/>
    <property type="match status" value="1"/>
</dbReference>
<dbReference type="SUPFAM" id="SSF48452">
    <property type="entry name" value="TPR-like"/>
    <property type="match status" value="1"/>
</dbReference>
<reference evidence="7" key="1">
    <citation type="submission" date="2007-03" db="EMBL/GenBank/DDBJ databases">
        <title>Annotation of Culex pipiens quinquefasciatus.</title>
        <authorList>
            <consortium name="The Broad Institute Genome Sequencing Platform"/>
            <person name="Atkinson P.W."/>
            <person name="Hemingway J."/>
            <person name="Christensen B.M."/>
            <person name="Higgs S."/>
            <person name="Kodira C."/>
            <person name="Hannick L."/>
            <person name="Megy K."/>
            <person name="O'Leary S."/>
            <person name="Pearson M."/>
            <person name="Haas B.J."/>
            <person name="Mauceli E."/>
            <person name="Wortman J.R."/>
            <person name="Lee N.H."/>
            <person name="Guigo R."/>
            <person name="Stanke M."/>
            <person name="Alvarado L."/>
            <person name="Amedeo P."/>
            <person name="Antoine C.H."/>
            <person name="Arensburger P."/>
            <person name="Bidwell S.L."/>
            <person name="Crawford M."/>
            <person name="Camaro F."/>
            <person name="Devon K."/>
            <person name="Engels R."/>
            <person name="Hammond M."/>
            <person name="Howarth C."/>
            <person name="Koehrsen M."/>
            <person name="Lawson D."/>
            <person name="Montgomery P."/>
            <person name="Nene V."/>
            <person name="Nusbaum C."/>
            <person name="Puiu D."/>
            <person name="Romero-Severson J."/>
            <person name="Severson D.W."/>
            <person name="Shumway M."/>
            <person name="Sisk P."/>
            <person name="Stolte C."/>
            <person name="Zeng Q."/>
            <person name="Eisenstadt E."/>
            <person name="Fraser-Liggett C."/>
            <person name="Strausberg R."/>
            <person name="Galagan J."/>
            <person name="Birren B."/>
            <person name="Collins F.H."/>
        </authorList>
    </citation>
    <scope>NUCLEOTIDE SEQUENCE [LARGE SCALE GENOMIC DNA]</scope>
    <source>
        <strain evidence="7">JHB</strain>
    </source>
</reference>
<dbReference type="GO" id="GO:0008757">
    <property type="term" value="F:S-adenosylmethionine-dependent methyltransferase activity"/>
    <property type="evidence" value="ECO:0007669"/>
    <property type="project" value="UniProtKB-ARBA"/>
</dbReference>
<evidence type="ECO:0000313" key="7">
    <source>
        <dbReference type="EMBL" id="EDS33397.1"/>
    </source>
</evidence>
<dbReference type="InterPro" id="IPR046341">
    <property type="entry name" value="SET_dom_sf"/>
</dbReference>
<dbReference type="PANTHER" id="PTHR47111">
    <property type="entry name" value="BCDNA.LD29892"/>
    <property type="match status" value="1"/>
</dbReference>
<dbReference type="Gene3D" id="1.25.40.10">
    <property type="entry name" value="Tetratricopeptide repeat domain"/>
    <property type="match status" value="1"/>
</dbReference>
<dbReference type="KEGG" id="cqu:CpipJ_CPIJ009785"/>
<dbReference type="HOGENOM" id="CLU_021727_4_1_1"/>
<dbReference type="AlphaFoldDB" id="B0WRJ9"/>
<proteinExistence type="predicted"/>
<dbReference type="InterPro" id="IPR002893">
    <property type="entry name" value="Znf_MYND"/>
</dbReference>
<reference evidence="8" key="2">
    <citation type="submission" date="2021-02" db="UniProtKB">
        <authorList>
            <consortium name="EnsemblMetazoa"/>
        </authorList>
    </citation>
    <scope>IDENTIFICATION</scope>
    <source>
        <strain evidence="8">JHB</strain>
    </source>
</reference>
<dbReference type="VEuPathDB" id="VectorBase:CPIJ009785"/>
<dbReference type="OMA" id="SITIRYN"/>
<dbReference type="PROSITE" id="PS01360">
    <property type="entry name" value="ZF_MYND_1"/>
    <property type="match status" value="1"/>
</dbReference>
<feature type="domain" description="MYND-type" evidence="6">
    <location>
        <begin position="219"/>
        <end position="259"/>
    </location>
</feature>
<dbReference type="SUPFAM" id="SSF144232">
    <property type="entry name" value="HIT/MYND zinc finger-like"/>
    <property type="match status" value="1"/>
</dbReference>
<keyword evidence="9" id="KW-1185">Reference proteome</keyword>
<dbReference type="InterPro" id="IPR001214">
    <property type="entry name" value="SET_dom"/>
</dbReference>
<dbReference type="GO" id="GO:0008170">
    <property type="term" value="F:N-methyltransferase activity"/>
    <property type="evidence" value="ECO:0007669"/>
    <property type="project" value="UniProtKB-ARBA"/>
</dbReference>
<evidence type="ECO:0000259" key="5">
    <source>
        <dbReference type="PROSITE" id="PS50280"/>
    </source>
</evidence>
<dbReference type="InterPro" id="IPR011990">
    <property type="entry name" value="TPR-like_helical_dom_sf"/>
</dbReference>
<dbReference type="Gene3D" id="2.170.270.10">
    <property type="entry name" value="SET domain"/>
    <property type="match status" value="1"/>
</dbReference>
<dbReference type="eggNOG" id="KOG2084">
    <property type="taxonomic scope" value="Eukaryota"/>
</dbReference>
<dbReference type="GO" id="GO:0008270">
    <property type="term" value="F:zinc ion binding"/>
    <property type="evidence" value="ECO:0007669"/>
    <property type="project" value="UniProtKB-KW"/>
</dbReference>
<dbReference type="Gene3D" id="6.10.140.2220">
    <property type="match status" value="1"/>
</dbReference>
<evidence type="ECO:0000256" key="4">
    <source>
        <dbReference type="PROSITE-ProRule" id="PRU00134"/>
    </source>
</evidence>
<dbReference type="OrthoDB" id="6054366at2759"/>
<evidence type="ECO:0000259" key="6">
    <source>
        <dbReference type="PROSITE" id="PS50865"/>
    </source>
</evidence>
<evidence type="ECO:0008006" key="10">
    <source>
        <dbReference type="Google" id="ProtNLM"/>
    </source>
</evidence>
<organism>
    <name type="scientific">Culex quinquefasciatus</name>
    <name type="common">Southern house mosquito</name>
    <name type="synonym">Culex pungens</name>
    <dbReference type="NCBI Taxonomy" id="7176"/>
    <lineage>
        <taxon>Eukaryota</taxon>
        <taxon>Metazoa</taxon>
        <taxon>Ecdysozoa</taxon>
        <taxon>Arthropoda</taxon>
        <taxon>Hexapoda</taxon>
        <taxon>Insecta</taxon>
        <taxon>Pterygota</taxon>
        <taxon>Neoptera</taxon>
        <taxon>Endopterygota</taxon>
        <taxon>Diptera</taxon>
        <taxon>Nematocera</taxon>
        <taxon>Culicoidea</taxon>
        <taxon>Culicidae</taxon>
        <taxon>Culicinae</taxon>
        <taxon>Culicini</taxon>
        <taxon>Culex</taxon>
        <taxon>Culex</taxon>
    </lineage>
</organism>
<dbReference type="InParanoid" id="B0WRJ9"/>
<gene>
    <name evidence="8" type="primary">6042187</name>
    <name evidence="7" type="ORF">CpipJ_CPIJ009785</name>
</gene>
<dbReference type="Gene3D" id="1.10.220.160">
    <property type="match status" value="1"/>
</dbReference>
<evidence type="ECO:0000256" key="2">
    <source>
        <dbReference type="ARBA" id="ARBA00022771"/>
    </source>
</evidence>
<name>B0WRJ9_CULQU</name>
<accession>B0WRJ9</accession>
<dbReference type="EnsemblMetazoa" id="CPIJ009785-RA">
    <property type="protein sequence ID" value="CPIJ009785-PA"/>
    <property type="gene ID" value="CPIJ009785"/>
</dbReference>
<evidence type="ECO:0000256" key="3">
    <source>
        <dbReference type="ARBA" id="ARBA00022833"/>
    </source>
</evidence>
<dbReference type="EMBL" id="DS232056">
    <property type="protein sequence ID" value="EDS33397.1"/>
    <property type="molecule type" value="Genomic_DNA"/>
</dbReference>
<dbReference type="VEuPathDB" id="VectorBase:CQUJHB002676"/>
<keyword evidence="3" id="KW-0862">Zinc</keyword>
<dbReference type="Pfam" id="PF01753">
    <property type="entry name" value="zf-MYND"/>
    <property type="match status" value="1"/>
</dbReference>